<dbReference type="Proteomes" id="UP000183206">
    <property type="component" value="Unassembled WGS sequence"/>
</dbReference>
<dbReference type="AlphaFoldDB" id="A0A1J4V8J5"/>
<sequence length="374" mass="41476">MNILMISADRKIFDEGSAVRMRIAEYGSLVDRLDVIVFAAAARGFTEAKIAPNTYAYPTKSISKLRYVGDATRLGKKIMSERHIDLVTAQDPFETGLVGRRLTKRSGARLQLQIHTDIFNAHFIRTSFLNRVRARMARSLIPKANCVRVVGDHIRDSLIAAGVFCKKPPQVLPIFIDIEKFRNADKGSVRVRYPQFDRIILMVSRLEREKNISLALAAMRSVLKKFPKAGLVILGSGAEGGNLLRQGERDGLRGRVVFEGDQNDVAAYLSSADVFLHTSNYEGYGMALLEAAAAGCPIVTTSVGVARWFADGDSAMICPVGNEQCISEKVEHVLGNDTLRRTLALRAHNVVEKNIATKTKEEYLAAYKKTWEEC</sequence>
<proteinExistence type="predicted"/>
<protein>
    <recommendedName>
        <fullName evidence="5">Glycosyl transferase family 1 domain-containing protein</fullName>
    </recommendedName>
</protein>
<dbReference type="Gene3D" id="3.40.50.2000">
    <property type="entry name" value="Glycogen Phosphorylase B"/>
    <property type="match status" value="2"/>
</dbReference>
<dbReference type="Pfam" id="PF00534">
    <property type="entry name" value="Glycos_transf_1"/>
    <property type="match status" value="1"/>
</dbReference>
<gene>
    <name evidence="3" type="ORF">AUJ44_00325</name>
</gene>
<evidence type="ECO:0000259" key="1">
    <source>
        <dbReference type="Pfam" id="PF00534"/>
    </source>
</evidence>
<dbReference type="InterPro" id="IPR028098">
    <property type="entry name" value="Glyco_trans_4-like_N"/>
</dbReference>
<feature type="domain" description="Glycosyltransferase subfamily 4-like N-terminal" evidence="2">
    <location>
        <begin position="33"/>
        <end position="179"/>
    </location>
</feature>
<organism evidence="3 4">
    <name type="scientific">Candidatus Nomurabacteria bacterium CG1_02_47_685</name>
    <dbReference type="NCBI Taxonomy" id="1805282"/>
    <lineage>
        <taxon>Bacteria</taxon>
        <taxon>Candidatus Nomuraibacteriota</taxon>
    </lineage>
</organism>
<dbReference type="PANTHER" id="PTHR45947">
    <property type="entry name" value="SULFOQUINOVOSYL TRANSFERASE SQD2"/>
    <property type="match status" value="1"/>
</dbReference>
<comment type="caution">
    <text evidence="3">The sequence shown here is derived from an EMBL/GenBank/DDBJ whole genome shotgun (WGS) entry which is preliminary data.</text>
</comment>
<dbReference type="GO" id="GO:0016758">
    <property type="term" value="F:hexosyltransferase activity"/>
    <property type="evidence" value="ECO:0007669"/>
    <property type="project" value="TreeGrafter"/>
</dbReference>
<evidence type="ECO:0000313" key="4">
    <source>
        <dbReference type="Proteomes" id="UP000183206"/>
    </source>
</evidence>
<dbReference type="InterPro" id="IPR050194">
    <property type="entry name" value="Glycosyltransferase_grp1"/>
</dbReference>
<dbReference type="SUPFAM" id="SSF53756">
    <property type="entry name" value="UDP-Glycosyltransferase/glycogen phosphorylase"/>
    <property type="match status" value="1"/>
</dbReference>
<dbReference type="STRING" id="1805282.AUJ44_00325"/>
<name>A0A1J4V8J5_9BACT</name>
<reference evidence="3 4" key="1">
    <citation type="journal article" date="2016" name="Environ. Microbiol.">
        <title>Genomic resolution of a cold subsurface aquifer community provides metabolic insights for novel microbes adapted to high CO concentrations.</title>
        <authorList>
            <person name="Probst A.J."/>
            <person name="Castelle C.J."/>
            <person name="Singh A."/>
            <person name="Brown C.T."/>
            <person name="Anantharaman K."/>
            <person name="Sharon I."/>
            <person name="Hug L.A."/>
            <person name="Burstein D."/>
            <person name="Emerson J.B."/>
            <person name="Thomas B.C."/>
            <person name="Banfield J.F."/>
        </authorList>
    </citation>
    <scope>NUCLEOTIDE SEQUENCE [LARGE SCALE GENOMIC DNA]</scope>
    <source>
        <strain evidence="3">CG1_02_47_685</strain>
    </source>
</reference>
<evidence type="ECO:0000313" key="3">
    <source>
        <dbReference type="EMBL" id="OIO33468.1"/>
    </source>
</evidence>
<dbReference type="InterPro" id="IPR001296">
    <property type="entry name" value="Glyco_trans_1"/>
</dbReference>
<evidence type="ECO:0000259" key="2">
    <source>
        <dbReference type="Pfam" id="PF13439"/>
    </source>
</evidence>
<feature type="domain" description="Glycosyl transferase family 1" evidence="1">
    <location>
        <begin position="197"/>
        <end position="344"/>
    </location>
</feature>
<accession>A0A1J4V8J5</accession>
<evidence type="ECO:0008006" key="5">
    <source>
        <dbReference type="Google" id="ProtNLM"/>
    </source>
</evidence>
<dbReference type="EMBL" id="MNVO01000006">
    <property type="protein sequence ID" value="OIO33468.1"/>
    <property type="molecule type" value="Genomic_DNA"/>
</dbReference>
<dbReference type="PANTHER" id="PTHR45947:SF3">
    <property type="entry name" value="SULFOQUINOVOSYL TRANSFERASE SQD2"/>
    <property type="match status" value="1"/>
</dbReference>
<dbReference type="Pfam" id="PF13439">
    <property type="entry name" value="Glyco_transf_4"/>
    <property type="match status" value="1"/>
</dbReference>